<dbReference type="AlphaFoldDB" id="A0A5J4UCP9"/>
<evidence type="ECO:0000256" key="1">
    <source>
        <dbReference type="SAM" id="Phobius"/>
    </source>
</evidence>
<gene>
    <name evidence="2" type="ORF">EZS28_036226</name>
</gene>
<name>A0A5J4UCP9_9EUKA</name>
<evidence type="ECO:0000313" key="2">
    <source>
        <dbReference type="EMBL" id="KAA6368247.1"/>
    </source>
</evidence>
<dbReference type="EMBL" id="SNRW01017539">
    <property type="protein sequence ID" value="KAA6368247.1"/>
    <property type="molecule type" value="Genomic_DNA"/>
</dbReference>
<evidence type="ECO:0000313" key="3">
    <source>
        <dbReference type="Proteomes" id="UP000324800"/>
    </source>
</evidence>
<proteinExistence type="predicted"/>
<keyword evidence="1" id="KW-0812">Transmembrane</keyword>
<sequence>MNKEKIPKKTKNSIKSLCRTFHISLEASSDDLLDSENNSIEMNEIFLQWLFGETSIFASIESLSCIFNMYFNIVLLAFGLIFVQLDKAAVETFKRGIVQDGVLQVNEKELEVTIETGKKAKFGDPSSANLNLLPNPLKAWAQVDVSGDLTPGESQYYIDGFYDFQAAILFAYNKKDIKPSYWYLKDCSPKKLSGDTDVFDKEGKVSNWEYISFIRGVNDAEVCYGPVSNGTCQYTCPLDRSKSPFQNSYGKGILIKGSTSQYTETELKVR</sequence>
<comment type="caution">
    <text evidence="2">The sequence shown here is derived from an EMBL/GenBank/DDBJ whole genome shotgun (WGS) entry which is preliminary data.</text>
</comment>
<accession>A0A5J4UCP9</accession>
<organism evidence="2 3">
    <name type="scientific">Streblomastix strix</name>
    <dbReference type="NCBI Taxonomy" id="222440"/>
    <lineage>
        <taxon>Eukaryota</taxon>
        <taxon>Metamonada</taxon>
        <taxon>Preaxostyla</taxon>
        <taxon>Oxymonadida</taxon>
        <taxon>Streblomastigidae</taxon>
        <taxon>Streblomastix</taxon>
    </lineage>
</organism>
<reference evidence="2 3" key="1">
    <citation type="submission" date="2019-03" db="EMBL/GenBank/DDBJ databases">
        <title>Single cell metagenomics reveals metabolic interactions within the superorganism composed of flagellate Streblomastix strix and complex community of Bacteroidetes bacteria on its surface.</title>
        <authorList>
            <person name="Treitli S.C."/>
            <person name="Kolisko M."/>
            <person name="Husnik F."/>
            <person name="Keeling P."/>
            <person name="Hampl V."/>
        </authorList>
    </citation>
    <scope>NUCLEOTIDE SEQUENCE [LARGE SCALE GENOMIC DNA]</scope>
    <source>
        <strain evidence="2">ST1C</strain>
    </source>
</reference>
<dbReference type="Proteomes" id="UP000324800">
    <property type="component" value="Unassembled WGS sequence"/>
</dbReference>
<protein>
    <submittedName>
        <fullName evidence="2">Uncharacterized protein</fullName>
    </submittedName>
</protein>
<feature type="transmembrane region" description="Helical" evidence="1">
    <location>
        <begin position="65"/>
        <end position="85"/>
    </location>
</feature>
<keyword evidence="1" id="KW-1133">Transmembrane helix</keyword>
<keyword evidence="1" id="KW-0472">Membrane</keyword>
<feature type="non-terminal residue" evidence="2">
    <location>
        <position position="270"/>
    </location>
</feature>